<dbReference type="EMBL" id="JAPCWZ010000005">
    <property type="protein sequence ID" value="KAK8863309.1"/>
    <property type="molecule type" value="Genomic_DNA"/>
</dbReference>
<gene>
    <name evidence="2" type="ORF">PGQ11_009544</name>
</gene>
<evidence type="ECO:0000313" key="2">
    <source>
        <dbReference type="EMBL" id="KAK8863309.1"/>
    </source>
</evidence>
<evidence type="ECO:0000313" key="3">
    <source>
        <dbReference type="Proteomes" id="UP001390339"/>
    </source>
</evidence>
<keyword evidence="3" id="KW-1185">Reference proteome</keyword>
<evidence type="ECO:0000256" key="1">
    <source>
        <dbReference type="SAM" id="MobiDB-lite"/>
    </source>
</evidence>
<proteinExistence type="predicted"/>
<protein>
    <submittedName>
        <fullName evidence="2">Uncharacterized protein</fullName>
    </submittedName>
</protein>
<dbReference type="Proteomes" id="UP001390339">
    <property type="component" value="Unassembled WGS sequence"/>
</dbReference>
<feature type="region of interest" description="Disordered" evidence="1">
    <location>
        <begin position="212"/>
        <end position="233"/>
    </location>
</feature>
<comment type="caution">
    <text evidence="2">The sequence shown here is derived from an EMBL/GenBank/DDBJ whole genome shotgun (WGS) entry which is preliminary data.</text>
</comment>
<organism evidence="2 3">
    <name type="scientific">Apiospora arundinis</name>
    <dbReference type="NCBI Taxonomy" id="335852"/>
    <lineage>
        <taxon>Eukaryota</taxon>
        <taxon>Fungi</taxon>
        <taxon>Dikarya</taxon>
        <taxon>Ascomycota</taxon>
        <taxon>Pezizomycotina</taxon>
        <taxon>Sordariomycetes</taxon>
        <taxon>Xylariomycetidae</taxon>
        <taxon>Amphisphaeriales</taxon>
        <taxon>Apiosporaceae</taxon>
        <taxon>Apiospora</taxon>
    </lineage>
</organism>
<accession>A0ABR2IIB8</accession>
<reference evidence="2 3" key="1">
    <citation type="journal article" date="2024" name="IMA Fungus">
        <title>Apiospora arundinis, a panoply of carbohydrate-active enzymes and secondary metabolites.</title>
        <authorList>
            <person name="Sorensen T."/>
            <person name="Petersen C."/>
            <person name="Muurmann A.T."/>
            <person name="Christiansen J.V."/>
            <person name="Brundto M.L."/>
            <person name="Overgaard C.K."/>
            <person name="Boysen A.T."/>
            <person name="Wollenberg R.D."/>
            <person name="Larsen T.O."/>
            <person name="Sorensen J.L."/>
            <person name="Nielsen K.L."/>
            <person name="Sondergaard T.E."/>
        </authorList>
    </citation>
    <scope>NUCLEOTIDE SEQUENCE [LARGE SCALE GENOMIC DNA]</scope>
    <source>
        <strain evidence="2 3">AAU 773</strain>
    </source>
</reference>
<sequence length="250" mass="26583">MATASSPSPVCVGRQWDGGVRLGLGLVPLHCLCPASSAARPQLQAQLTMEPPSLERNNPPEAGTPDGALPGFEYSKWHLAGGYDFISNHGGQAAGRDACLLPAFAAAIETRTEECSNLQRDGDPSRALPITIAVYTTSSLAAARSALAPRWWMNGRGSVGSCHAGFSVLNIGMELVFSTLHITVMIVKCQGFGRSSQQKMFERIRDPLLPSPVASKTASVGQRDMNRVCGTGSSADRQTLKYEHSLGRTT</sequence>
<name>A0ABR2IIB8_9PEZI</name>